<feature type="region of interest" description="Disordered" evidence="7">
    <location>
        <begin position="57"/>
        <end position="76"/>
    </location>
</feature>
<feature type="zinc finger region" description="C3H1-type" evidence="6">
    <location>
        <begin position="363"/>
        <end position="391"/>
    </location>
</feature>
<dbReference type="GO" id="GO:0003729">
    <property type="term" value="F:mRNA binding"/>
    <property type="evidence" value="ECO:0007669"/>
    <property type="project" value="TreeGrafter"/>
</dbReference>
<evidence type="ECO:0000313" key="10">
    <source>
        <dbReference type="Proteomes" id="UP000886885"/>
    </source>
</evidence>
<dbReference type="PROSITE" id="PS50103">
    <property type="entry name" value="ZF_C3H1"/>
    <property type="match status" value="6"/>
</dbReference>
<evidence type="ECO:0000256" key="4">
    <source>
        <dbReference type="ARBA" id="ARBA00022833"/>
    </source>
</evidence>
<dbReference type="Pfam" id="PF00642">
    <property type="entry name" value="zf-CCCH"/>
    <property type="match status" value="6"/>
</dbReference>
<evidence type="ECO:0000256" key="1">
    <source>
        <dbReference type="ARBA" id="ARBA00022723"/>
    </source>
</evidence>
<proteinExistence type="predicted"/>
<dbReference type="AlphaFoldDB" id="A0A8X7YYQ3"/>
<keyword evidence="3 6" id="KW-0863">Zinc-finger</keyword>
<dbReference type="InterPro" id="IPR000571">
    <property type="entry name" value="Znf_CCCH"/>
</dbReference>
<dbReference type="PANTHER" id="PTHR12506">
    <property type="entry name" value="PROTEIN PHOSPHATASE RELATED"/>
    <property type="match status" value="1"/>
</dbReference>
<dbReference type="SMART" id="SM00356">
    <property type="entry name" value="ZnF_C3H1"/>
    <property type="match status" value="6"/>
</dbReference>
<feature type="domain" description="C3H1-type" evidence="8">
    <location>
        <begin position="445"/>
        <end position="473"/>
    </location>
</feature>
<evidence type="ECO:0000313" key="9">
    <source>
        <dbReference type="EMBL" id="KAG6758127.1"/>
    </source>
</evidence>
<feature type="domain" description="C3H1-type" evidence="8">
    <location>
        <begin position="285"/>
        <end position="313"/>
    </location>
</feature>
<dbReference type="FunFam" id="4.10.1000.10:FF:000033">
    <property type="entry name" value="zinc finger CCCH domain-containing protein 37"/>
    <property type="match status" value="1"/>
</dbReference>
<keyword evidence="2" id="KW-0677">Repeat</keyword>
<keyword evidence="4 6" id="KW-0862">Zinc</keyword>
<reference evidence="9" key="1">
    <citation type="journal article" date="2020" name="bioRxiv">
        <title>Hybrid origin of Populus tomentosa Carr. identified through genome sequencing and phylogenomic analysis.</title>
        <authorList>
            <person name="An X."/>
            <person name="Gao K."/>
            <person name="Chen Z."/>
            <person name="Li J."/>
            <person name="Yang X."/>
            <person name="Yang X."/>
            <person name="Zhou J."/>
            <person name="Guo T."/>
            <person name="Zhao T."/>
            <person name="Huang S."/>
            <person name="Miao D."/>
            <person name="Khan W.U."/>
            <person name="Rao P."/>
            <person name="Ye M."/>
            <person name="Lei B."/>
            <person name="Liao W."/>
            <person name="Wang J."/>
            <person name="Ji L."/>
            <person name="Li Y."/>
            <person name="Guo B."/>
            <person name="Mustafa N.S."/>
            <person name="Li S."/>
            <person name="Yun Q."/>
            <person name="Keller S.R."/>
            <person name="Mao J."/>
            <person name="Zhang R."/>
            <person name="Strauss S.H."/>
        </authorList>
    </citation>
    <scope>NUCLEOTIDE SEQUENCE</scope>
    <source>
        <strain evidence="9">GM15</strain>
        <tissue evidence="9">Leaf</tissue>
    </source>
</reference>
<organism evidence="9 10">
    <name type="scientific">Populus tomentosa</name>
    <name type="common">Chinese white poplar</name>
    <dbReference type="NCBI Taxonomy" id="118781"/>
    <lineage>
        <taxon>Eukaryota</taxon>
        <taxon>Viridiplantae</taxon>
        <taxon>Streptophyta</taxon>
        <taxon>Embryophyta</taxon>
        <taxon>Tracheophyta</taxon>
        <taxon>Spermatophyta</taxon>
        <taxon>Magnoliopsida</taxon>
        <taxon>eudicotyledons</taxon>
        <taxon>Gunneridae</taxon>
        <taxon>Pentapetalae</taxon>
        <taxon>rosids</taxon>
        <taxon>fabids</taxon>
        <taxon>Malpighiales</taxon>
        <taxon>Salicaceae</taxon>
        <taxon>Saliceae</taxon>
        <taxon>Populus</taxon>
    </lineage>
</organism>
<keyword evidence="10" id="KW-1185">Reference proteome</keyword>
<feature type="zinc finger region" description="C3H1-type" evidence="6">
    <location>
        <begin position="285"/>
        <end position="313"/>
    </location>
</feature>
<keyword evidence="1 6" id="KW-0479">Metal-binding</keyword>
<evidence type="ECO:0000256" key="7">
    <source>
        <dbReference type="SAM" id="MobiDB-lite"/>
    </source>
</evidence>
<dbReference type="GO" id="GO:0003677">
    <property type="term" value="F:DNA binding"/>
    <property type="evidence" value="ECO:0007669"/>
    <property type="project" value="UniProtKB-KW"/>
</dbReference>
<dbReference type="EMBL" id="JAAWWB010000020">
    <property type="protein sequence ID" value="KAG6758127.1"/>
    <property type="molecule type" value="Genomic_DNA"/>
</dbReference>
<name>A0A8X7YYQ3_POPTO</name>
<evidence type="ECO:0000256" key="5">
    <source>
        <dbReference type="ARBA" id="ARBA00023125"/>
    </source>
</evidence>
<gene>
    <name evidence="9" type="ORF">POTOM_038463</name>
</gene>
<accession>A0A8X7YYQ3</accession>
<feature type="domain" description="C3H1-type" evidence="8">
    <location>
        <begin position="363"/>
        <end position="391"/>
    </location>
</feature>
<evidence type="ECO:0000256" key="3">
    <source>
        <dbReference type="ARBA" id="ARBA00022771"/>
    </source>
</evidence>
<evidence type="ECO:0000259" key="8">
    <source>
        <dbReference type="PROSITE" id="PS50103"/>
    </source>
</evidence>
<dbReference type="PANTHER" id="PTHR12506:SF82">
    <property type="entry name" value="ZINC FINGER CCCH DOMAIN-CONTAINING PROTEIN 64-RELATED"/>
    <property type="match status" value="1"/>
</dbReference>
<feature type="zinc finger region" description="C3H1-type" evidence="6">
    <location>
        <begin position="239"/>
        <end position="267"/>
    </location>
</feature>
<feature type="zinc finger region" description="C3H1-type" evidence="6">
    <location>
        <begin position="445"/>
        <end position="473"/>
    </location>
</feature>
<feature type="domain" description="C3H1-type" evidence="8">
    <location>
        <begin position="497"/>
        <end position="525"/>
    </location>
</feature>
<feature type="zinc finger region" description="C3H1-type" evidence="6">
    <location>
        <begin position="187"/>
        <end position="215"/>
    </location>
</feature>
<dbReference type="GO" id="GO:0008270">
    <property type="term" value="F:zinc ion binding"/>
    <property type="evidence" value="ECO:0007669"/>
    <property type="project" value="UniProtKB-KW"/>
</dbReference>
<evidence type="ECO:0000256" key="2">
    <source>
        <dbReference type="ARBA" id="ARBA00022737"/>
    </source>
</evidence>
<evidence type="ECO:0000256" key="6">
    <source>
        <dbReference type="PROSITE-ProRule" id="PRU00723"/>
    </source>
</evidence>
<dbReference type="OrthoDB" id="411372at2759"/>
<feature type="domain" description="C3H1-type" evidence="8">
    <location>
        <begin position="239"/>
        <end position="267"/>
    </location>
</feature>
<dbReference type="FunFam" id="2.30.30.1190:FF:000004">
    <property type="entry name" value="Zinc finger CCCH domain-containing protein 37"/>
    <property type="match status" value="1"/>
</dbReference>
<feature type="zinc finger region" description="C3H1-type" evidence="6">
    <location>
        <begin position="497"/>
        <end position="525"/>
    </location>
</feature>
<protein>
    <recommendedName>
        <fullName evidence="8">C3H1-type domain-containing protein</fullName>
    </recommendedName>
</protein>
<dbReference type="Proteomes" id="UP000886885">
    <property type="component" value="Chromosome 10D"/>
</dbReference>
<comment type="caution">
    <text evidence="9">The sequence shown here is derived from an EMBL/GenBank/DDBJ whole genome shotgun (WGS) entry which is preliminary data.</text>
</comment>
<sequence length="539" mass="58574">MAINVSASMTRVASATIIIRNGNGSVAGSAPFSEGQATASDVQVILPLLQSMKMTVGKRKTWQGKGQSTGSDPLSWDSSKYSVSSSMYLKQSDTALRYSVDRGIASASAAATSPHLSSWTPPPGVDVPSAVESLVPGLKRTPEVLYHPTLMGAHSTIGQSEDWYSTNSLAKRVRFETTSHFPIYPQRPGEKDCAHYMLTRTCKFGDTCKFDHPVWVPEGGIPDWKEVPLIATSESFPERPGEPDCPYFLKTQRCKYGLNCKFNHPKEKLSLGDSENSSVSALPERPSEPPCAFYMKTGKCKFGASCKFHHPKDIQIPLSGLGNDNGVQTDSVVKNEGITGDVNVINSPVTPALHHNSKGLPIRLGEVDCPFYLKTGSCKYGATCRYNHPERTAINPPAAAIGHPIVAPSLANLNFGVFNPAASIYQTIDSRLSMLGVGPTFYPQRPGQTECDFYMKTGECKFGERCKFHHPIDRSAPTEKQIQQQTVKLTLAGLPRREGAVHCPYYMKTGACKYGATCKFDHPPPGEVMAVATSLDAMD</sequence>
<feature type="domain" description="C3H1-type" evidence="8">
    <location>
        <begin position="187"/>
        <end position="215"/>
    </location>
</feature>
<keyword evidence="5" id="KW-0238">DNA-binding</keyword>
<dbReference type="InterPro" id="IPR050974">
    <property type="entry name" value="Plant_ZF_CCCH"/>
</dbReference>